<feature type="active site" description="Charge relay system" evidence="8">
    <location>
        <position position="431"/>
    </location>
</feature>
<evidence type="ECO:0000256" key="6">
    <source>
        <dbReference type="ARBA" id="ARBA00022837"/>
    </source>
</evidence>
<keyword evidence="3" id="KW-0479">Metal-binding</keyword>
<dbReference type="SUPFAM" id="SSF54897">
    <property type="entry name" value="Protease propeptides/inhibitors"/>
    <property type="match status" value="1"/>
</dbReference>
<evidence type="ECO:0000256" key="2">
    <source>
        <dbReference type="ARBA" id="ARBA00022670"/>
    </source>
</evidence>
<evidence type="ECO:0000256" key="4">
    <source>
        <dbReference type="ARBA" id="ARBA00022801"/>
    </source>
</evidence>
<protein>
    <recommendedName>
        <fullName evidence="10">Peptidase S53 domain-containing protein</fullName>
    </recommendedName>
</protein>
<evidence type="ECO:0000256" key="1">
    <source>
        <dbReference type="ARBA" id="ARBA00001913"/>
    </source>
</evidence>
<sequence>MNFKKAQIGALVTTLSIFSAQLAHAENTEVILGLQRQVSMEDLAKSVSDPSSPRYRQFYTTDEIRKLAAPSDQDYADALAKLQNDGVEIVSESPSHLYVTVRGERSYFEDLNSNLSSSVQGFLSFFSKPAIARVHGLEAGTPRRPHLKFLPQAAAASFSGIAPAQIQQSYGFDAIYNTGVSGKGQDIAIATYDGFLIGDITEYYTKNGINTTRTVDQVLFNGTPKFNAMSATETQTDAEFSGMIAPGANIHIYASANNGDAGELAMFTKILDDGVSKIINYSWGSCETEVTAAHRADMDQVFARAVAQGVNITVATGDSGSDCLGNKTTVADYPAVEPYIVAVGGTSLTPATSTTAASETAWSESGGGVSTLYGAASFQSGLGSPYNAHRSYPDVSFNADPNTGEATWVHLNPKTNKKAKTAQYVVIGGTSIAAPQWAGFLALVNEARGSAIGFIDPIVYSLAGQNQSEYFNDVTSGNDGAYSAAVGWDAVTGWGSMKADRLLAELKSQ</sequence>
<feature type="chain" id="PRO_5047006311" description="Peptidase S53 domain-containing protein" evidence="9">
    <location>
        <begin position="26"/>
        <end position="509"/>
    </location>
</feature>
<dbReference type="Proteomes" id="UP001497444">
    <property type="component" value="Unassembled WGS sequence"/>
</dbReference>
<dbReference type="InterPro" id="IPR050819">
    <property type="entry name" value="Tripeptidyl-peptidase_I"/>
</dbReference>
<dbReference type="InterPro" id="IPR023828">
    <property type="entry name" value="Peptidase_S8_Ser-AS"/>
</dbReference>
<feature type="active site" description="Charge relay system" evidence="8">
    <location>
        <position position="233"/>
    </location>
</feature>
<evidence type="ECO:0000256" key="5">
    <source>
        <dbReference type="ARBA" id="ARBA00022825"/>
    </source>
</evidence>
<evidence type="ECO:0000259" key="10">
    <source>
        <dbReference type="PROSITE" id="PS51695"/>
    </source>
</evidence>
<dbReference type="InterPro" id="IPR036852">
    <property type="entry name" value="Peptidase_S8/S53_dom_sf"/>
</dbReference>
<dbReference type="PROSITE" id="PS51695">
    <property type="entry name" value="SEDOLISIN"/>
    <property type="match status" value="1"/>
</dbReference>
<dbReference type="Gene3D" id="3.40.50.200">
    <property type="entry name" value="Peptidase S8/S53 domain"/>
    <property type="match status" value="1"/>
</dbReference>
<feature type="signal peptide" evidence="9">
    <location>
        <begin position="1"/>
        <end position="25"/>
    </location>
</feature>
<dbReference type="InterPro" id="IPR000209">
    <property type="entry name" value="Peptidase_S8/S53_dom"/>
</dbReference>
<evidence type="ECO:0000313" key="12">
    <source>
        <dbReference type="Proteomes" id="UP001497444"/>
    </source>
</evidence>
<keyword evidence="6" id="KW-0106">Calcium</keyword>
<reference evidence="11" key="1">
    <citation type="submission" date="2024-02" db="EMBL/GenBank/DDBJ databases">
        <authorList>
            <consortium name="ELIXIR-Norway"/>
            <consortium name="Elixir Norway"/>
        </authorList>
    </citation>
    <scope>NUCLEOTIDE SEQUENCE</scope>
</reference>
<comment type="caution">
    <text evidence="11">The sequence shown here is derived from an EMBL/GenBank/DDBJ whole genome shotgun (WGS) entry which is preliminary data.</text>
</comment>
<keyword evidence="5 8" id="KW-0720">Serine protease</keyword>
<dbReference type="Pfam" id="PF09286">
    <property type="entry name" value="Pro-kuma_activ"/>
    <property type="match status" value="1"/>
</dbReference>
<feature type="active site" description="Charge relay system" evidence="8">
    <location>
        <position position="237"/>
    </location>
</feature>
<evidence type="ECO:0000256" key="9">
    <source>
        <dbReference type="SAM" id="SignalP"/>
    </source>
</evidence>
<keyword evidence="12" id="KW-1185">Reference proteome</keyword>
<accession>A0ABP0VES9</accession>
<comment type="caution">
    <text evidence="8">Lacks conserved residue(s) required for the propagation of feature annotation.</text>
</comment>
<evidence type="ECO:0000256" key="3">
    <source>
        <dbReference type="ARBA" id="ARBA00022723"/>
    </source>
</evidence>
<name>A0ABP0VES9_9BRYO</name>
<gene>
    <name evidence="11" type="ORF">CSSPJE1EN1_LOCUS27388</name>
</gene>
<dbReference type="SMART" id="SM00944">
    <property type="entry name" value="Pro-kuma_activ"/>
    <property type="match status" value="1"/>
</dbReference>
<keyword evidence="7" id="KW-0865">Zymogen</keyword>
<dbReference type="PROSITE" id="PS00138">
    <property type="entry name" value="SUBTILASE_SER"/>
    <property type="match status" value="1"/>
</dbReference>
<keyword evidence="4 8" id="KW-0378">Hydrolase</keyword>
<organism evidence="11 12">
    <name type="scientific">Sphagnum jensenii</name>
    <dbReference type="NCBI Taxonomy" id="128206"/>
    <lineage>
        <taxon>Eukaryota</taxon>
        <taxon>Viridiplantae</taxon>
        <taxon>Streptophyta</taxon>
        <taxon>Embryophyta</taxon>
        <taxon>Bryophyta</taxon>
        <taxon>Sphagnophytina</taxon>
        <taxon>Sphagnopsida</taxon>
        <taxon>Sphagnales</taxon>
        <taxon>Sphagnaceae</taxon>
        <taxon>Sphagnum</taxon>
    </lineage>
</organism>
<evidence type="ECO:0000256" key="8">
    <source>
        <dbReference type="PROSITE-ProRule" id="PRU01032"/>
    </source>
</evidence>
<evidence type="ECO:0000256" key="7">
    <source>
        <dbReference type="ARBA" id="ARBA00023145"/>
    </source>
</evidence>
<dbReference type="CDD" id="cd04056">
    <property type="entry name" value="Peptidases_S53"/>
    <property type="match status" value="1"/>
</dbReference>
<feature type="domain" description="Peptidase S53" evidence="10">
    <location>
        <begin position="160"/>
        <end position="509"/>
    </location>
</feature>
<dbReference type="Pfam" id="PF00082">
    <property type="entry name" value="Peptidase_S8"/>
    <property type="match status" value="1"/>
</dbReference>
<dbReference type="PANTHER" id="PTHR14218">
    <property type="entry name" value="PROTEASE S8 TRIPEPTIDYL PEPTIDASE I CLN2"/>
    <property type="match status" value="1"/>
</dbReference>
<proteinExistence type="predicted"/>
<dbReference type="InterPro" id="IPR015366">
    <property type="entry name" value="S53_propep"/>
</dbReference>
<keyword evidence="9" id="KW-0732">Signal</keyword>
<comment type="cofactor">
    <cofactor evidence="1">
        <name>Ca(2+)</name>
        <dbReference type="ChEBI" id="CHEBI:29108"/>
    </cofactor>
</comment>
<evidence type="ECO:0000313" key="11">
    <source>
        <dbReference type="EMBL" id="CAK9252010.1"/>
    </source>
</evidence>
<dbReference type="EMBL" id="CAXAQS010000539">
    <property type="protein sequence ID" value="CAK9252010.1"/>
    <property type="molecule type" value="Genomic_DNA"/>
</dbReference>
<dbReference type="PANTHER" id="PTHR14218:SF15">
    <property type="entry name" value="TRIPEPTIDYL-PEPTIDASE 1"/>
    <property type="match status" value="1"/>
</dbReference>
<keyword evidence="2 8" id="KW-0645">Protease</keyword>
<dbReference type="SUPFAM" id="SSF52743">
    <property type="entry name" value="Subtilisin-like"/>
    <property type="match status" value="1"/>
</dbReference>
<dbReference type="InterPro" id="IPR030400">
    <property type="entry name" value="Sedolisin_dom"/>
</dbReference>